<comment type="similarity">
    <text evidence="3">Belongs to the CTC1 family.</text>
</comment>
<evidence type="ECO:0000256" key="6">
    <source>
        <dbReference type="ARBA" id="ARBA00022895"/>
    </source>
</evidence>
<keyword evidence="6" id="KW-0779">Telomere</keyword>
<keyword evidence="8" id="KW-0539">Nucleus</keyword>
<evidence type="ECO:0000256" key="1">
    <source>
        <dbReference type="ARBA" id="ARBA00004123"/>
    </source>
</evidence>
<keyword evidence="5" id="KW-0158">Chromosome</keyword>
<evidence type="ECO:0000313" key="11">
    <source>
        <dbReference type="Proteomes" id="UP000193560"/>
    </source>
</evidence>
<name>A0A1X2ICP5_9FUNG</name>
<reference evidence="10 11" key="1">
    <citation type="submission" date="2016-07" db="EMBL/GenBank/DDBJ databases">
        <title>Pervasive Adenine N6-methylation of Active Genes in Fungi.</title>
        <authorList>
            <consortium name="DOE Joint Genome Institute"/>
            <person name="Mondo S.J."/>
            <person name="Dannebaum R.O."/>
            <person name="Kuo R.C."/>
            <person name="Labutti K."/>
            <person name="Haridas S."/>
            <person name="Kuo A."/>
            <person name="Salamov A."/>
            <person name="Ahrendt S.R."/>
            <person name="Lipzen A."/>
            <person name="Sullivan W."/>
            <person name="Andreopoulos W.B."/>
            <person name="Clum A."/>
            <person name="Lindquist E."/>
            <person name="Daum C."/>
            <person name="Ramamoorthy G.K."/>
            <person name="Gryganskyi A."/>
            <person name="Culley D."/>
            <person name="Magnuson J.K."/>
            <person name="James T.Y."/>
            <person name="O'Malley M.A."/>
            <person name="Stajich J.E."/>
            <person name="Spatafora J.W."/>
            <person name="Visel A."/>
            <person name="Grigoriev I.V."/>
        </authorList>
    </citation>
    <scope>NUCLEOTIDE SEQUENCE [LARGE SCALE GENOMIC DNA]</scope>
    <source>
        <strain evidence="10 11">NRRL 1336</strain>
    </source>
</reference>
<evidence type="ECO:0000256" key="8">
    <source>
        <dbReference type="ARBA" id="ARBA00023242"/>
    </source>
</evidence>
<protein>
    <recommendedName>
        <fullName evidence="4">CST complex subunit CTC1</fullName>
    </recommendedName>
</protein>
<gene>
    <name evidence="10" type="ORF">BCR42DRAFT_492708</name>
</gene>
<feature type="region of interest" description="Disordered" evidence="9">
    <location>
        <begin position="987"/>
        <end position="1009"/>
    </location>
</feature>
<sequence>MISVKDLIEGRKNDTHSSLQLCGRLQTITSTNDQHQRGSILLADILTGDAIPCQVDRMYHDLQGTLISIPRWTFIVLGSGLRYLQITIDSAKRFGSSKALWDEHALSVRTFLELLKGSSSSDFTCLHPRQLATTFPGDLQHERVTLAGVLCAKSIMYVKQGSEACYFAELKDIYKLHSSTTTSSFTARSYQWTVPVVFKGDYLINYYMELQVGRHYLFSNLQTTTMTTLTPRLGKDQQQQRRRTKRSVLNFQPLASSFLELPKQQCEYLLSTYNPTDADNTSFDVDMPHPAAAVAATTAADTSETSTTTIMPLSTLDSGQSNLHHYTGVVTRVIDPLFGIYELDEQLLLCLFHYIGYSENCPYRIGTKLMVTHVHVLSLDSLSKISPILDMDWNAPRMTPGLFDTNSDDDDIETNKKEEKSARYILVACMRSDVCIKQFMDDDVGDIGKVTTDANDGLDADLDERHSKDLIYSHCVGRHLTFAAMVRQLELFASIKIKFTNLLTSRGGGKMATSSSHDSVSPVVWLGKQLIEVVFSTTGNRSAHGHGDLYGDFFQHGQSCLAVNEATNTTGNVTLDACPTLQQLISRILNNVDGNSPMEENKEDALSYKLDHVPLIEMPPSFVTSHAGATRYCYDAKTKDTAWVVGLVDALPDGQVYFIDDTYRIKLLVTTVDDLHQAPSARWKNTGRLRLGHVYIIKRFHLVVEHLTLSGIASTLEQQYMMCDYQDIKLLGSFSSPSVTAASTTTLLVPFPTKKEDLLRLSHFNMTHGDIGGNTSSLDIAIYVVLEIMPTVMKKENNNDDENDHHGTVGLEKWVRVIRYGLGTTADPLMAILVFTSHAGGLSYAGHLQVGTWFGLTLMDEEVDQMSPPEPHHGDTKKKKTDVVDSSPNVPIFLVDRTKHQFYPMIYQHRHHPRFGHQQQHMQQQQEEENVTFGTKDNDVVMISLYPVFGAKSRGPSPVNWQVWESLAPPLTIADAIKTTSSSLLKKKRAHDQIDDGDGGGGSTNDKKETGMTTLYGTVLFKGFIVDDMGTNYSDEDTTMQMELFQRLGVGLGRRGLKVLLRLQQVDGLETTDVYLGGDLHHVLYSVGVIPGNKVTLFRVDRKRSVNSQKVYFVAGPYTYMESYPQVGTTLFDDLLDLGNRAVVRSLVLNDLVPSGQDDGFTDGGDGKDHIFKAAVSIRRIEKLKLQWVCTLCGTEWYQNRCYGNCGEDGRRVFRAEAKVQVTDGTTIVLAMIDGEALVFRLLMLLPSQEDTLKQAALDHGALECGFWVDGQQQNEDELDNMADAALRNGMTLSDLGIRIKLHGQFYIYGKQYNNNQYRFTAATNDEDALHSRSVQQQPRMDELELRPRVTEDQELRLQTLTYPSVRVKVETLELLDPQQQAWNLIERLSLSS</sequence>
<evidence type="ECO:0000256" key="7">
    <source>
        <dbReference type="ARBA" id="ARBA00023125"/>
    </source>
</evidence>
<comment type="subcellular location">
    <subcellularLocation>
        <location evidence="2">Chromosome</location>
        <location evidence="2">Telomere</location>
    </subcellularLocation>
    <subcellularLocation>
        <location evidence="1">Nucleus</location>
    </subcellularLocation>
</comment>
<dbReference type="PANTHER" id="PTHR14865">
    <property type="entry name" value="CST COMPLEX SUBUNIT CTC1"/>
    <property type="match status" value="1"/>
</dbReference>
<dbReference type="OrthoDB" id="2314520at2759"/>
<accession>A0A1X2ICP5</accession>
<keyword evidence="7" id="KW-0238">DNA-binding</keyword>
<organism evidence="10 11">
    <name type="scientific">Absidia repens</name>
    <dbReference type="NCBI Taxonomy" id="90262"/>
    <lineage>
        <taxon>Eukaryota</taxon>
        <taxon>Fungi</taxon>
        <taxon>Fungi incertae sedis</taxon>
        <taxon>Mucoromycota</taxon>
        <taxon>Mucoromycotina</taxon>
        <taxon>Mucoromycetes</taxon>
        <taxon>Mucorales</taxon>
        <taxon>Cunninghamellaceae</taxon>
        <taxon>Absidia</taxon>
    </lineage>
</organism>
<dbReference type="InterPro" id="IPR042617">
    <property type="entry name" value="CTC1-like"/>
</dbReference>
<evidence type="ECO:0000256" key="5">
    <source>
        <dbReference type="ARBA" id="ARBA00022454"/>
    </source>
</evidence>
<comment type="caution">
    <text evidence="10">The sequence shown here is derived from an EMBL/GenBank/DDBJ whole genome shotgun (WGS) entry which is preliminary data.</text>
</comment>
<dbReference type="GO" id="GO:0003697">
    <property type="term" value="F:single-stranded DNA binding"/>
    <property type="evidence" value="ECO:0007669"/>
    <property type="project" value="TreeGrafter"/>
</dbReference>
<dbReference type="GO" id="GO:0042162">
    <property type="term" value="F:telomeric DNA binding"/>
    <property type="evidence" value="ECO:0007669"/>
    <property type="project" value="TreeGrafter"/>
</dbReference>
<dbReference type="Proteomes" id="UP000193560">
    <property type="component" value="Unassembled WGS sequence"/>
</dbReference>
<evidence type="ECO:0000313" key="10">
    <source>
        <dbReference type="EMBL" id="ORZ14066.1"/>
    </source>
</evidence>
<evidence type="ECO:0000256" key="9">
    <source>
        <dbReference type="SAM" id="MobiDB-lite"/>
    </source>
</evidence>
<dbReference type="GO" id="GO:1990879">
    <property type="term" value="C:CST complex"/>
    <property type="evidence" value="ECO:0007669"/>
    <property type="project" value="TreeGrafter"/>
</dbReference>
<keyword evidence="11" id="KW-1185">Reference proteome</keyword>
<evidence type="ECO:0000256" key="2">
    <source>
        <dbReference type="ARBA" id="ARBA00004574"/>
    </source>
</evidence>
<dbReference type="STRING" id="90262.A0A1X2ICP5"/>
<dbReference type="PANTHER" id="PTHR14865:SF2">
    <property type="entry name" value="CST COMPLEX SUBUNIT CTC1"/>
    <property type="match status" value="1"/>
</dbReference>
<evidence type="ECO:0000256" key="3">
    <source>
        <dbReference type="ARBA" id="ARBA00006332"/>
    </source>
</evidence>
<evidence type="ECO:0000256" key="4">
    <source>
        <dbReference type="ARBA" id="ARBA00016175"/>
    </source>
</evidence>
<dbReference type="GO" id="GO:0045740">
    <property type="term" value="P:positive regulation of DNA replication"/>
    <property type="evidence" value="ECO:0007669"/>
    <property type="project" value="TreeGrafter"/>
</dbReference>
<proteinExistence type="inferred from homology"/>
<dbReference type="EMBL" id="MCGE01000015">
    <property type="protein sequence ID" value="ORZ14066.1"/>
    <property type="molecule type" value="Genomic_DNA"/>
</dbReference>
<dbReference type="GO" id="GO:0010833">
    <property type="term" value="P:telomere maintenance via telomere lengthening"/>
    <property type="evidence" value="ECO:0007669"/>
    <property type="project" value="TreeGrafter"/>
</dbReference>